<keyword evidence="2" id="KW-1185">Reference proteome</keyword>
<dbReference type="OrthoDB" id="827255at2"/>
<reference evidence="1 2" key="1">
    <citation type="submission" date="2014-07" db="EMBL/GenBank/DDBJ databases">
        <title>Epilithonimonas lactis LMG 22401 Genome.</title>
        <authorList>
            <person name="Pipes S.E."/>
            <person name="Stropko S.J."/>
        </authorList>
    </citation>
    <scope>NUCLEOTIDE SEQUENCE [LARGE SCALE GENOMIC DNA]</scope>
    <source>
        <strain evidence="1 2">LMG 24401</strain>
    </source>
</reference>
<sequence>METIKLKINKRTSYGKALLELIKIGIDEKKGVEIVDENEPNSATIKAIEDVEKGKTFKVKNSKDLFKELGI</sequence>
<organism evidence="1 2">
    <name type="scientific">Epilithonimonas lactis</name>
    <dbReference type="NCBI Taxonomy" id="421072"/>
    <lineage>
        <taxon>Bacteria</taxon>
        <taxon>Pseudomonadati</taxon>
        <taxon>Bacteroidota</taxon>
        <taxon>Flavobacteriia</taxon>
        <taxon>Flavobacteriales</taxon>
        <taxon>Weeksellaceae</taxon>
        <taxon>Chryseobacterium group</taxon>
        <taxon>Epilithonimonas</taxon>
    </lineage>
</organism>
<dbReference type="Proteomes" id="UP000028623">
    <property type="component" value="Unassembled WGS sequence"/>
</dbReference>
<evidence type="ECO:0000313" key="1">
    <source>
        <dbReference type="EMBL" id="KFC21082.1"/>
    </source>
</evidence>
<dbReference type="STRING" id="421072.SAMN04488097_0443"/>
<dbReference type="EMBL" id="JPLY01000004">
    <property type="protein sequence ID" value="KFC21082.1"/>
    <property type="molecule type" value="Genomic_DNA"/>
</dbReference>
<gene>
    <name evidence="1" type="ORF">IO89_12745</name>
</gene>
<protein>
    <submittedName>
        <fullName evidence="1">Uncharacterized protein</fullName>
    </submittedName>
</protein>
<dbReference type="AlphaFoldDB" id="A0A085BF37"/>
<accession>A0A085BF37</accession>
<name>A0A085BF37_9FLAO</name>
<dbReference type="RefSeq" id="WP_034976813.1">
    <property type="nucleotide sequence ID" value="NZ_FOFI01000001.1"/>
</dbReference>
<comment type="caution">
    <text evidence="1">The sequence shown here is derived from an EMBL/GenBank/DDBJ whole genome shotgun (WGS) entry which is preliminary data.</text>
</comment>
<proteinExistence type="predicted"/>
<evidence type="ECO:0000313" key="2">
    <source>
        <dbReference type="Proteomes" id="UP000028623"/>
    </source>
</evidence>